<dbReference type="Gene3D" id="2.10.25.10">
    <property type="entry name" value="Laminin"/>
    <property type="match status" value="4"/>
</dbReference>
<feature type="disulfide bond" evidence="22">
    <location>
        <begin position="474"/>
        <end position="483"/>
    </location>
</feature>
<dbReference type="Pfam" id="PF08725">
    <property type="entry name" value="Integrin_b_cyt"/>
    <property type="match status" value="1"/>
</dbReference>
<evidence type="ECO:0000259" key="26">
    <source>
        <dbReference type="SMART" id="SM00187"/>
    </source>
</evidence>
<feature type="disulfide bond" evidence="22">
    <location>
        <begin position="649"/>
        <end position="673"/>
    </location>
</feature>
<dbReference type="InterPro" id="IPR014836">
    <property type="entry name" value="Integrin_bsu_cyt_dom"/>
</dbReference>
<feature type="disulfide bond" evidence="22">
    <location>
        <begin position="577"/>
        <end position="584"/>
    </location>
</feature>
<dbReference type="GO" id="GO:0001540">
    <property type="term" value="F:amyloid-beta binding"/>
    <property type="evidence" value="ECO:0007669"/>
    <property type="project" value="TreeGrafter"/>
</dbReference>
<organism evidence="30 31">
    <name type="scientific">Crypturellus undulatus</name>
    <dbReference type="NCBI Taxonomy" id="48396"/>
    <lineage>
        <taxon>Eukaryota</taxon>
        <taxon>Metazoa</taxon>
        <taxon>Chordata</taxon>
        <taxon>Craniata</taxon>
        <taxon>Vertebrata</taxon>
        <taxon>Euteleostomi</taxon>
        <taxon>Archelosauria</taxon>
        <taxon>Archosauria</taxon>
        <taxon>Dinosauria</taxon>
        <taxon>Saurischia</taxon>
        <taxon>Theropoda</taxon>
        <taxon>Coelurosauria</taxon>
        <taxon>Aves</taxon>
        <taxon>Palaeognathae</taxon>
        <taxon>Tinamiformes</taxon>
        <taxon>Tinamidae</taxon>
        <taxon>Crypturellus</taxon>
    </lineage>
</organism>
<evidence type="ECO:0000259" key="27">
    <source>
        <dbReference type="SMART" id="SM00423"/>
    </source>
</evidence>
<dbReference type="GO" id="GO:0007160">
    <property type="term" value="P:cell-matrix adhesion"/>
    <property type="evidence" value="ECO:0007669"/>
    <property type="project" value="TreeGrafter"/>
</dbReference>
<dbReference type="InterPro" id="IPR036349">
    <property type="entry name" value="Integrin_bsu_tail_dom_sf"/>
</dbReference>
<evidence type="ECO:0000256" key="25">
    <source>
        <dbReference type="SAM" id="SignalP"/>
    </source>
</evidence>
<feature type="domain" description="Integrin beta subunit tail" evidence="29">
    <location>
        <begin position="624"/>
        <end position="703"/>
    </location>
</feature>
<evidence type="ECO:0000256" key="8">
    <source>
        <dbReference type="ARBA" id="ARBA00022729"/>
    </source>
</evidence>
<feature type="disulfide bond" evidence="22">
    <location>
        <begin position="538"/>
        <end position="543"/>
    </location>
</feature>
<dbReference type="FunFam" id="2.10.25.10:FF:000076">
    <property type="entry name" value="Integrin beta"/>
    <property type="match status" value="1"/>
</dbReference>
<feature type="disulfide bond" evidence="22">
    <location>
        <begin position="600"/>
        <end position="645"/>
    </location>
</feature>
<dbReference type="InterPro" id="IPR036465">
    <property type="entry name" value="vWFA_dom_sf"/>
</dbReference>
<dbReference type="GO" id="GO:0005925">
    <property type="term" value="C:focal adhesion"/>
    <property type="evidence" value="ECO:0007669"/>
    <property type="project" value="TreeGrafter"/>
</dbReference>
<dbReference type="Pfam" id="PF17205">
    <property type="entry name" value="PSI_integrin"/>
    <property type="match status" value="1"/>
</dbReference>
<dbReference type="SMART" id="SM01242">
    <property type="entry name" value="Integrin_B_tail"/>
    <property type="match status" value="1"/>
</dbReference>
<feature type="disulfide bond" evidence="22">
    <location>
        <begin position="48"/>
        <end position="64"/>
    </location>
</feature>
<keyword evidence="17 22" id="KW-1015">Disulfide bond</keyword>
<comment type="similarity">
    <text evidence="2 23">Belongs to the integrin beta chain family.</text>
</comment>
<keyword evidence="18" id="KW-0675">Receptor</keyword>
<dbReference type="FunFam" id="3.30.1680.10:FF:000012">
    <property type="entry name" value="Integrin beta"/>
    <property type="match status" value="1"/>
</dbReference>
<feature type="disulfide bond" evidence="22">
    <location>
        <begin position="35"/>
        <end position="45"/>
    </location>
</feature>
<evidence type="ECO:0000259" key="28">
    <source>
        <dbReference type="SMART" id="SM01241"/>
    </source>
</evidence>
<dbReference type="InterPro" id="IPR057073">
    <property type="entry name" value="EGF_integrin_2"/>
</dbReference>
<evidence type="ECO:0000256" key="18">
    <source>
        <dbReference type="ARBA" id="ARBA00023170"/>
    </source>
</evidence>
<dbReference type="Gene3D" id="3.30.1680.10">
    <property type="entry name" value="ligand-binding face of the semaphorins, domain 2"/>
    <property type="match status" value="1"/>
</dbReference>
<protein>
    <recommendedName>
        <fullName evidence="23">Integrin beta</fullName>
    </recommendedName>
</protein>
<proteinExistence type="inferred from homology"/>
<feature type="disulfide bond" evidence="22">
    <location>
        <begin position="485"/>
        <end position="499"/>
    </location>
</feature>
<dbReference type="FunFam" id="2.10.25.10:FF:000442">
    <property type="entry name" value="Integrin beta"/>
    <property type="match status" value="1"/>
</dbReference>
<dbReference type="GO" id="GO:0045121">
    <property type="term" value="C:membrane raft"/>
    <property type="evidence" value="ECO:0007669"/>
    <property type="project" value="UniProtKB-SubCell"/>
</dbReference>
<dbReference type="InterPro" id="IPR016201">
    <property type="entry name" value="PSI"/>
</dbReference>
<feature type="disulfide bond" evidence="22">
    <location>
        <begin position="423"/>
        <end position="665"/>
    </location>
</feature>
<feature type="disulfide bond" evidence="22">
    <location>
        <begin position="630"/>
        <end position="698"/>
    </location>
</feature>
<dbReference type="GO" id="GO:0019901">
    <property type="term" value="F:protein kinase binding"/>
    <property type="evidence" value="ECO:0007669"/>
    <property type="project" value="TreeGrafter"/>
</dbReference>
<name>A0A7K4M370_9AVES</name>
<dbReference type="PRINTS" id="PR01186">
    <property type="entry name" value="INTEGRINB"/>
</dbReference>
<evidence type="ECO:0000313" key="31">
    <source>
        <dbReference type="Proteomes" id="UP000534426"/>
    </source>
</evidence>
<dbReference type="FunFam" id="2.10.25.10:FF:000098">
    <property type="entry name" value="Integrin beta"/>
    <property type="match status" value="1"/>
</dbReference>
<dbReference type="SUPFAM" id="SSF69687">
    <property type="entry name" value="Integrin beta tail domain"/>
    <property type="match status" value="1"/>
</dbReference>
<keyword evidence="31" id="KW-1185">Reference proteome</keyword>
<dbReference type="SUPFAM" id="SSF69179">
    <property type="entry name" value="Integrin domains"/>
    <property type="match status" value="1"/>
</dbReference>
<feature type="disulfide bond" evidence="22">
    <location>
        <begin position="605"/>
        <end position="614"/>
    </location>
</feature>
<feature type="disulfide bond" evidence="22">
    <location>
        <begin position="249"/>
        <end position="289"/>
    </location>
</feature>
<dbReference type="GO" id="GO:0007159">
    <property type="term" value="P:leukocyte cell-cell adhesion"/>
    <property type="evidence" value="ECO:0007669"/>
    <property type="project" value="TreeGrafter"/>
</dbReference>
<evidence type="ECO:0000256" key="19">
    <source>
        <dbReference type="ARBA" id="ARBA00023180"/>
    </source>
</evidence>
<evidence type="ECO:0000256" key="20">
    <source>
        <dbReference type="ARBA" id="ARBA00023283"/>
    </source>
</evidence>
<dbReference type="GO" id="GO:0008305">
    <property type="term" value="C:integrin complex"/>
    <property type="evidence" value="ECO:0007669"/>
    <property type="project" value="TreeGrafter"/>
</dbReference>
<feature type="disulfide bond" evidence="22">
    <location>
        <begin position="469"/>
        <end position="508"/>
    </location>
</feature>
<feature type="disulfide bond" evidence="22">
    <location>
        <begin position="27"/>
        <end position="450"/>
    </location>
</feature>
<keyword evidence="15 23" id="KW-0401">Integrin</keyword>
<dbReference type="SUPFAM" id="SSF103575">
    <property type="entry name" value="Plexin repeat"/>
    <property type="match status" value="1"/>
</dbReference>
<sequence>MPRNCYLQLLLVTWVLLLLPIALAMECSKTKVGTCNDCIHSGPGCAWCKKPNFTKAGEPDSIRCDTIEQLEQKGCSRDDIEFPINDITATKASDLSDKIQLTPQQVHLKLRTGQPATFDVKFRRATGYPIDLYYLMDLSYSMLDDLEKVKKLGGELLRALEGTTPFRRIGFGSFVDKTVLPFVNTHPEKLQNPCPKKGDNCQPPFAFKHILSLTDDAKKFESEVGKQFISGNLDAPEGGLDAMMQAAVCGDLIGWRNVTRLLVYATDDGFHFAGDGKLAGILTPNDGNCHLENNMYKKSNELDYPSVGQLVQKLTENNIQPIFAVTGKMVDVYKKLSEMIPKSAVGELNEDSSNIIELIQVAYNNLSSQIILDHTTQSDVLDIKYDSICNKGKKVLDAARGQCDDVKINDVVTFRVKVTAKECIKSQSFTIRPLGFTDTLTVYVESNCNCNCQEQPDPKDCNGKGSIVCGICSCNSGYTGKDCECETKGKSSKELEGSCRKDNTSVICSGLGDCVCGQCICHTSNEPGKEIYGTFCECDNMNCEFHNGLPCGGKERGQCYCGECRCKPEYQGSACQCKKSTDGCLNIRRNECSNRGKCHCNQCLCKEGYQPPFCQECPSCPSPCGKHVSCVECKAFSSGPFEKNCSTACKNINTSEKPLSESRQCREKDSQNCWITFRMFQEDGDEIYTVNVDPTKECPEPPNVALIVGGSIAGVALIGLVLLLIWKLLTELFDRREYRRFEKEKSKAKWNDADNPLFKSATTTVVNPRFN</sequence>
<dbReference type="PANTHER" id="PTHR10082">
    <property type="entry name" value="INTEGRIN BETA SUBUNIT"/>
    <property type="match status" value="1"/>
</dbReference>
<keyword evidence="19" id="KW-0325">Glycoprotein</keyword>
<keyword evidence="13" id="KW-0581">Phagocytosis</keyword>
<dbReference type="GO" id="GO:0033627">
    <property type="term" value="P:cell adhesion mediated by integrin"/>
    <property type="evidence" value="ECO:0007669"/>
    <property type="project" value="TreeGrafter"/>
</dbReference>
<feature type="non-terminal residue" evidence="30">
    <location>
        <position position="1"/>
    </location>
</feature>
<comment type="subcellular location">
    <subcellularLocation>
        <location evidence="1 23">Cell membrane</location>
        <topology evidence="1 23">Single-pass type I membrane protein</topology>
    </subcellularLocation>
    <subcellularLocation>
        <location evidence="21">Membrane raft</location>
        <topology evidence="21">Single-pass type I membrane protein</topology>
    </subcellularLocation>
</comment>
<keyword evidence="16 24" id="KW-0472">Membrane</keyword>
<evidence type="ECO:0000256" key="24">
    <source>
        <dbReference type="SAM" id="Phobius"/>
    </source>
</evidence>
<dbReference type="GO" id="GO:0007229">
    <property type="term" value="P:integrin-mediated signaling pathway"/>
    <property type="evidence" value="ECO:0007669"/>
    <property type="project" value="UniProtKB-KW"/>
</dbReference>
<dbReference type="Gene3D" id="3.40.50.410">
    <property type="entry name" value="von Willebrand factor, type A domain"/>
    <property type="match status" value="1"/>
</dbReference>
<dbReference type="InterPro" id="IPR032695">
    <property type="entry name" value="Integrin_dom_sf"/>
</dbReference>
<evidence type="ECO:0000313" key="30">
    <source>
        <dbReference type="EMBL" id="NWJ11395.1"/>
    </source>
</evidence>
<evidence type="ECO:0000256" key="3">
    <source>
        <dbReference type="ARBA" id="ARBA00022475"/>
    </source>
</evidence>
<dbReference type="GO" id="GO:0046872">
    <property type="term" value="F:metal ion binding"/>
    <property type="evidence" value="ECO:0007669"/>
    <property type="project" value="UniProtKB-KW"/>
</dbReference>
<evidence type="ECO:0000256" key="21">
    <source>
        <dbReference type="ARBA" id="ARBA00035630"/>
    </source>
</evidence>
<evidence type="ECO:0000256" key="17">
    <source>
        <dbReference type="ARBA" id="ARBA00023157"/>
    </source>
</evidence>
<evidence type="ECO:0000256" key="16">
    <source>
        <dbReference type="ARBA" id="ARBA00023136"/>
    </source>
</evidence>
<feature type="disulfide bond" evidence="22">
    <location>
        <begin position="598"/>
        <end position="603"/>
    </location>
</feature>
<dbReference type="Gene3D" id="4.10.1240.30">
    <property type="match status" value="1"/>
</dbReference>
<feature type="disulfide bond" evidence="22">
    <location>
        <begin position="561"/>
        <end position="592"/>
    </location>
</feature>
<keyword evidence="5" id="KW-0597">Phosphoprotein</keyword>
<dbReference type="SMART" id="SM00187">
    <property type="entry name" value="INB"/>
    <property type="match status" value="1"/>
</dbReference>
<feature type="disulfide bond" evidence="22">
    <location>
        <begin position="448"/>
        <end position="452"/>
    </location>
</feature>
<evidence type="ECO:0000256" key="6">
    <source>
        <dbReference type="ARBA" id="ARBA00022692"/>
    </source>
</evidence>
<keyword evidence="8 25" id="KW-0732">Signal</keyword>
<keyword evidence="10" id="KW-0106">Calcium</keyword>
<dbReference type="SMART" id="SM01241">
    <property type="entry name" value="Integrin_b_cyt"/>
    <property type="match status" value="1"/>
</dbReference>
<comment type="caution">
    <text evidence="30">The sequence shown here is derived from an EMBL/GenBank/DDBJ whole genome shotgun (WGS) entry which is preliminary data.</text>
</comment>
<keyword evidence="11" id="KW-0460">Magnesium</keyword>
<evidence type="ECO:0000256" key="1">
    <source>
        <dbReference type="ARBA" id="ARBA00004251"/>
    </source>
</evidence>
<dbReference type="InterPro" id="IPR002369">
    <property type="entry name" value="Integrin_bsu_VWA"/>
</dbReference>
<dbReference type="PROSITE" id="PS52047">
    <property type="entry name" value="I_EGF_2"/>
    <property type="match status" value="1"/>
</dbReference>
<accession>A0A7K4M370</accession>
<dbReference type="AlphaFoldDB" id="A0A7K4M370"/>
<evidence type="ECO:0000256" key="5">
    <source>
        <dbReference type="ARBA" id="ARBA00022553"/>
    </source>
</evidence>
<dbReference type="SUPFAM" id="SSF53300">
    <property type="entry name" value="vWA-like"/>
    <property type="match status" value="1"/>
</dbReference>
<feature type="disulfide bond" evidence="22">
    <location>
        <begin position="566"/>
        <end position="575"/>
    </location>
</feature>
<dbReference type="Pfam" id="PF18372">
    <property type="entry name" value="I-EGF_1"/>
    <property type="match status" value="1"/>
</dbReference>
<keyword evidence="6 23" id="KW-0812">Transmembrane</keyword>
<keyword evidence="20" id="KW-0873">Pyrrolidone carboxylic acid</keyword>
<dbReference type="Pfam" id="PF07965">
    <property type="entry name" value="Integrin_B_tail"/>
    <property type="match status" value="1"/>
</dbReference>
<keyword evidence="3" id="KW-1003">Cell membrane</keyword>
<feature type="domain" description="PSI" evidence="27">
    <location>
        <begin position="26"/>
        <end position="76"/>
    </location>
</feature>
<evidence type="ECO:0000259" key="29">
    <source>
        <dbReference type="SMART" id="SM01242"/>
    </source>
</evidence>
<dbReference type="InterPro" id="IPR015812">
    <property type="entry name" value="Integrin_bsu"/>
</dbReference>
<dbReference type="EMBL" id="VWPW01032555">
    <property type="protein sequence ID" value="NWJ11395.1"/>
    <property type="molecule type" value="Genomic_DNA"/>
</dbReference>
<reference evidence="30 31" key="1">
    <citation type="submission" date="2019-09" db="EMBL/GenBank/DDBJ databases">
        <title>Bird 10,000 Genomes (B10K) Project - Family phase.</title>
        <authorList>
            <person name="Zhang G."/>
        </authorList>
    </citation>
    <scope>NUCLEOTIDE SEQUENCE [LARGE SCALE GENOMIC DNA]</scope>
    <source>
        <strain evidence="30">B10K-MSB-37135</strain>
        <tissue evidence="30">Heart</tissue>
    </source>
</reference>
<gene>
    <name evidence="30" type="primary">Itgb2</name>
    <name evidence="30" type="ORF">CRYUND_R06131</name>
</gene>
<feature type="disulfide bond" evidence="22">
    <location>
        <begin position="38"/>
        <end position="75"/>
    </location>
</feature>
<feature type="non-terminal residue" evidence="30">
    <location>
        <position position="771"/>
    </location>
</feature>
<feature type="chain" id="PRO_5029495517" description="Integrin beta" evidence="25">
    <location>
        <begin position="25"/>
        <end position="771"/>
    </location>
</feature>
<keyword evidence="7" id="KW-0479">Metal-binding</keyword>
<keyword evidence="9" id="KW-0677">Repeat</keyword>
<dbReference type="GO" id="GO:0030593">
    <property type="term" value="P:neutrophil chemotaxis"/>
    <property type="evidence" value="ECO:0007669"/>
    <property type="project" value="TreeGrafter"/>
</dbReference>
<feature type="disulfide bond" evidence="22">
    <location>
        <begin position="624"/>
        <end position="633"/>
    </location>
</feature>
<evidence type="ECO:0000256" key="10">
    <source>
        <dbReference type="ARBA" id="ARBA00022837"/>
    </source>
</evidence>
<keyword evidence="12 23" id="KW-0130">Cell adhesion</keyword>
<feature type="disulfide bond" evidence="22">
    <location>
        <begin position="559"/>
        <end position="564"/>
    </location>
</feature>
<dbReference type="GO" id="GO:0005178">
    <property type="term" value="F:integrin binding"/>
    <property type="evidence" value="ECO:0007669"/>
    <property type="project" value="TreeGrafter"/>
</dbReference>
<dbReference type="SUPFAM" id="SSF57196">
    <property type="entry name" value="EGF/Laminin"/>
    <property type="match status" value="2"/>
</dbReference>
<keyword evidence="14 24" id="KW-1133">Transmembrane helix</keyword>
<feature type="disulfide bond" evidence="22">
    <location>
        <begin position="194"/>
        <end position="201"/>
    </location>
</feature>
<dbReference type="SMART" id="SM00423">
    <property type="entry name" value="PSI"/>
    <property type="match status" value="1"/>
</dbReference>
<feature type="disulfide bond" evidence="22">
    <location>
        <begin position="521"/>
        <end position="536"/>
    </location>
</feature>
<dbReference type="PROSITE" id="PS00243">
    <property type="entry name" value="I_EGF_1"/>
    <property type="match status" value="2"/>
</dbReference>
<dbReference type="Pfam" id="PF00362">
    <property type="entry name" value="Integrin_beta"/>
    <property type="match status" value="1"/>
</dbReference>
<feature type="disulfide bond" evidence="22">
    <location>
        <begin position="514"/>
        <end position="519"/>
    </location>
</feature>
<dbReference type="InterPro" id="IPR057243">
    <property type="entry name" value="Integrin_I-EGF_CS"/>
</dbReference>
<dbReference type="Gene3D" id="1.20.5.100">
    <property type="entry name" value="Cytochrome c1, transmembrane anchor, C-terminal"/>
    <property type="match status" value="1"/>
</dbReference>
<dbReference type="PANTHER" id="PTHR10082:SF15">
    <property type="entry name" value="INTEGRIN BETA-2"/>
    <property type="match status" value="1"/>
</dbReference>
<dbReference type="InterPro" id="IPR012896">
    <property type="entry name" value="Integrin_bsu_tail"/>
</dbReference>
<dbReference type="Proteomes" id="UP000534426">
    <property type="component" value="Unassembled WGS sequence"/>
</dbReference>
<feature type="domain" description="Integrin beta subunit cytoplasmic" evidence="28">
    <location>
        <begin position="727"/>
        <end position="771"/>
    </location>
</feature>
<evidence type="ECO:0000256" key="22">
    <source>
        <dbReference type="PIRSR" id="PIRSR002512-1"/>
    </source>
</evidence>
<dbReference type="FunFam" id="3.40.50.410:FF:000002">
    <property type="entry name" value="Integrin beta"/>
    <property type="match status" value="1"/>
</dbReference>
<evidence type="ECO:0000256" key="23">
    <source>
        <dbReference type="RuleBase" id="RU000633"/>
    </source>
</evidence>
<evidence type="ECO:0000256" key="13">
    <source>
        <dbReference type="ARBA" id="ARBA00022907"/>
    </source>
</evidence>
<evidence type="ECO:0000256" key="2">
    <source>
        <dbReference type="ARBA" id="ARBA00007449"/>
    </source>
</evidence>
<dbReference type="GO" id="GO:0006909">
    <property type="term" value="P:phagocytosis"/>
    <property type="evidence" value="ECO:0007669"/>
    <property type="project" value="UniProtKB-KW"/>
</dbReference>
<dbReference type="FunFam" id="1.20.5.100:FF:000008">
    <property type="entry name" value="Integrin beta"/>
    <property type="match status" value="1"/>
</dbReference>
<dbReference type="InterPro" id="IPR040622">
    <property type="entry name" value="EGF_integrin_1"/>
</dbReference>
<feature type="disulfide bond" evidence="22">
    <location>
        <begin position="617"/>
        <end position="620"/>
    </location>
</feature>
<feature type="signal peptide" evidence="25">
    <location>
        <begin position="1"/>
        <end position="24"/>
    </location>
</feature>
<feature type="disulfide bond" evidence="22">
    <location>
        <begin position="516"/>
        <end position="551"/>
    </location>
</feature>
<evidence type="ECO:0000256" key="11">
    <source>
        <dbReference type="ARBA" id="ARBA00022842"/>
    </source>
</evidence>
<dbReference type="Pfam" id="PF23105">
    <property type="entry name" value="EGF_integrin"/>
    <property type="match status" value="1"/>
</dbReference>
<evidence type="ECO:0000256" key="15">
    <source>
        <dbReference type="ARBA" id="ARBA00023037"/>
    </source>
</evidence>
<evidence type="ECO:0000256" key="12">
    <source>
        <dbReference type="ARBA" id="ARBA00022889"/>
    </source>
</evidence>
<evidence type="ECO:0000256" key="14">
    <source>
        <dbReference type="ARBA" id="ARBA00022989"/>
    </source>
</evidence>
<dbReference type="InterPro" id="IPR033760">
    <property type="entry name" value="Integrin_beta_N"/>
</dbReference>
<evidence type="ECO:0000256" key="7">
    <source>
        <dbReference type="ARBA" id="ARBA00022723"/>
    </source>
</evidence>
<evidence type="ECO:0000256" key="4">
    <source>
        <dbReference type="ARBA" id="ARBA00022536"/>
    </source>
</evidence>
<feature type="transmembrane region" description="Helical" evidence="24">
    <location>
        <begin position="704"/>
        <end position="729"/>
    </location>
</feature>
<dbReference type="PIRSF" id="PIRSF002512">
    <property type="entry name" value="Integrin_B"/>
    <property type="match status" value="1"/>
</dbReference>
<dbReference type="GO" id="GO:0009986">
    <property type="term" value="C:cell surface"/>
    <property type="evidence" value="ECO:0007669"/>
    <property type="project" value="TreeGrafter"/>
</dbReference>
<feature type="domain" description="Integrin beta subunit VWA" evidence="26">
    <location>
        <begin position="34"/>
        <end position="450"/>
    </location>
</feature>
<dbReference type="Gene3D" id="2.60.40.1510">
    <property type="entry name" value="ntegrin, alpha v. Chain A, domain 3"/>
    <property type="match status" value="1"/>
</dbReference>
<evidence type="ECO:0000256" key="9">
    <source>
        <dbReference type="ARBA" id="ARBA00022737"/>
    </source>
</evidence>
<keyword evidence="4" id="KW-0245">EGF-like domain</keyword>